<sequence>MAQVTGVICQVVLVKFTEFLLDGNQHQIGKSGSEAEGLNKTLHKENGRFHCETIMHKAEGRAQSSV</sequence>
<proteinExistence type="predicted"/>
<dbReference type="OrthoDB" id="8193306at2759"/>
<reference evidence="1 2" key="1">
    <citation type="submission" date="2020-04" db="EMBL/GenBank/DDBJ databases">
        <authorList>
            <person name="Wallbank WR R."/>
            <person name="Pardo Diaz C."/>
            <person name="Kozak K."/>
            <person name="Martin S."/>
            <person name="Jiggins C."/>
            <person name="Moest M."/>
            <person name="Warren A I."/>
            <person name="Byers J.R.P. K."/>
            <person name="Montejo-Kovacevich G."/>
            <person name="Yen C E."/>
        </authorList>
    </citation>
    <scope>NUCLEOTIDE SEQUENCE [LARGE SCALE GENOMIC DNA]</scope>
</reference>
<dbReference type="Proteomes" id="UP000494256">
    <property type="component" value="Unassembled WGS sequence"/>
</dbReference>
<protein>
    <submittedName>
        <fullName evidence="1">Uncharacterized protein</fullName>
    </submittedName>
</protein>
<name>A0A8S1AJI5_ARCPL</name>
<comment type="caution">
    <text evidence="1">The sequence shown here is derived from an EMBL/GenBank/DDBJ whole genome shotgun (WGS) entry which is preliminary data.</text>
</comment>
<evidence type="ECO:0000313" key="2">
    <source>
        <dbReference type="Proteomes" id="UP000494256"/>
    </source>
</evidence>
<organism evidence="1 2">
    <name type="scientific">Arctia plantaginis</name>
    <name type="common">Wood tiger moth</name>
    <name type="synonym">Phalaena plantaginis</name>
    <dbReference type="NCBI Taxonomy" id="874455"/>
    <lineage>
        <taxon>Eukaryota</taxon>
        <taxon>Metazoa</taxon>
        <taxon>Ecdysozoa</taxon>
        <taxon>Arthropoda</taxon>
        <taxon>Hexapoda</taxon>
        <taxon>Insecta</taxon>
        <taxon>Pterygota</taxon>
        <taxon>Neoptera</taxon>
        <taxon>Endopterygota</taxon>
        <taxon>Lepidoptera</taxon>
        <taxon>Glossata</taxon>
        <taxon>Ditrysia</taxon>
        <taxon>Noctuoidea</taxon>
        <taxon>Erebidae</taxon>
        <taxon>Arctiinae</taxon>
        <taxon>Arctia</taxon>
    </lineage>
</organism>
<dbReference type="EMBL" id="CADEBD010000336">
    <property type="protein sequence ID" value="CAB3246986.1"/>
    <property type="molecule type" value="Genomic_DNA"/>
</dbReference>
<dbReference type="AlphaFoldDB" id="A0A8S1AJI5"/>
<accession>A0A8S1AJI5</accession>
<evidence type="ECO:0000313" key="1">
    <source>
        <dbReference type="EMBL" id="CAB3246986.1"/>
    </source>
</evidence>
<gene>
    <name evidence="1" type="ORF">APLA_LOCUS11722</name>
</gene>